<comment type="caution">
    <text evidence="3">The sequence shown here is derived from an EMBL/GenBank/DDBJ whole genome shotgun (WGS) entry which is preliminary data.</text>
</comment>
<dbReference type="SUPFAM" id="SSF48264">
    <property type="entry name" value="Cytochrome P450"/>
    <property type="match status" value="1"/>
</dbReference>
<evidence type="ECO:0000313" key="4">
    <source>
        <dbReference type="Proteomes" id="UP001589858"/>
    </source>
</evidence>
<dbReference type="PANTHER" id="PTHR46696">
    <property type="entry name" value="P450, PUTATIVE (EUROFUNG)-RELATED"/>
    <property type="match status" value="1"/>
</dbReference>
<dbReference type="PRINTS" id="PR00359">
    <property type="entry name" value="BP450"/>
</dbReference>
<dbReference type="RefSeq" id="WP_267219201.1">
    <property type="nucleotide sequence ID" value="NZ_JAPCWC010000003.1"/>
</dbReference>
<dbReference type="InterPro" id="IPR002397">
    <property type="entry name" value="Cyt_P450_B"/>
</dbReference>
<dbReference type="PANTHER" id="PTHR46696:SF4">
    <property type="entry name" value="BIOTIN BIOSYNTHESIS CYTOCHROME P450"/>
    <property type="match status" value="1"/>
</dbReference>
<keyword evidence="2" id="KW-0560">Oxidoreductase</keyword>
<dbReference type="Proteomes" id="UP001589858">
    <property type="component" value="Unassembled WGS sequence"/>
</dbReference>
<dbReference type="InterPro" id="IPR036396">
    <property type="entry name" value="Cyt_P450_sf"/>
</dbReference>
<keyword evidence="2" id="KW-0503">Monooxygenase</keyword>
<dbReference type="PROSITE" id="PS00086">
    <property type="entry name" value="CYTOCHROME_P450"/>
    <property type="match status" value="1"/>
</dbReference>
<keyword evidence="4" id="KW-1185">Reference proteome</keyword>
<proteinExistence type="inferred from homology"/>
<keyword evidence="2" id="KW-0479">Metal-binding</keyword>
<evidence type="ECO:0000313" key="3">
    <source>
        <dbReference type="EMBL" id="MFC0685778.1"/>
    </source>
</evidence>
<comment type="similarity">
    <text evidence="1 2">Belongs to the cytochrome P450 family.</text>
</comment>
<dbReference type="Gene3D" id="1.10.630.10">
    <property type="entry name" value="Cytochrome P450"/>
    <property type="match status" value="1"/>
</dbReference>
<accession>A0ABV6SCH6</accession>
<reference evidence="3 4" key="1">
    <citation type="submission" date="2024-09" db="EMBL/GenBank/DDBJ databases">
        <authorList>
            <person name="Sun Q."/>
            <person name="Mori K."/>
        </authorList>
    </citation>
    <scope>NUCLEOTIDE SEQUENCE [LARGE SCALE GENOMIC DNA]</scope>
    <source>
        <strain evidence="3 4">CICC 11035S</strain>
    </source>
</reference>
<dbReference type="PRINTS" id="PR00385">
    <property type="entry name" value="P450"/>
</dbReference>
<protein>
    <submittedName>
        <fullName evidence="3">Cytochrome P450</fullName>
    </submittedName>
</protein>
<dbReference type="InterPro" id="IPR017972">
    <property type="entry name" value="Cyt_P450_CS"/>
</dbReference>
<organism evidence="3 4">
    <name type="scientific">Novosphingobium clariflavum</name>
    <dbReference type="NCBI Taxonomy" id="2029884"/>
    <lineage>
        <taxon>Bacteria</taxon>
        <taxon>Pseudomonadati</taxon>
        <taxon>Pseudomonadota</taxon>
        <taxon>Alphaproteobacteria</taxon>
        <taxon>Sphingomonadales</taxon>
        <taxon>Sphingomonadaceae</taxon>
        <taxon>Novosphingobium</taxon>
    </lineage>
</organism>
<evidence type="ECO:0000256" key="1">
    <source>
        <dbReference type="ARBA" id="ARBA00010617"/>
    </source>
</evidence>
<dbReference type="EMBL" id="JBHLTM010000055">
    <property type="protein sequence ID" value="MFC0685778.1"/>
    <property type="molecule type" value="Genomic_DNA"/>
</dbReference>
<evidence type="ECO:0000256" key="2">
    <source>
        <dbReference type="RuleBase" id="RU000461"/>
    </source>
</evidence>
<sequence>MATSTQIGASEGRISERRQLTAEEQALLDSGSLADTAIQARPRDYYRAMRHGDPIHYDERLGSWLVTRHEDISAVQSDPVTFSVKHGYSEQQARGMREEFQAYLEEHGGGYFPDAIMSDPPYHTRIRKLMEQAFTAHRVKELEPRITEVVRAVIADVVARGDGRCDAVKDIAIPLTIRVIVEQLGLDQGMEEQISRWSVAVTAQIGAMQSRETMLANAAQIAELQQYLIAKMKEREASPSEDMLSDLVHAEVTGEDGGKEKLTFAEAVSLVRATLIAGNDTTATAIGNLFYVLTTRPGMAELLESVVDDERQLGRFIEEHLRAEPPVRALSRMTTREVTVNGTRIPAHAHMLLVYGSGNDDETVFPEPRRFDPSRPNLGRHVAFGGGPHRCIGLALARMEVKVAAREIVRQMKTLQLAIPESAIRYQPSVATRTIESLPITFEAR</sequence>
<dbReference type="InterPro" id="IPR001128">
    <property type="entry name" value="Cyt_P450"/>
</dbReference>
<name>A0ABV6SCH6_9SPHN</name>
<gene>
    <name evidence="3" type="ORF">ACFFF8_14350</name>
</gene>
<keyword evidence="2" id="KW-0349">Heme</keyword>
<keyword evidence="2" id="KW-0408">Iron</keyword>
<dbReference type="Pfam" id="PF00067">
    <property type="entry name" value="p450"/>
    <property type="match status" value="1"/>
</dbReference>